<dbReference type="Pfam" id="PF00583">
    <property type="entry name" value="Acetyltransf_1"/>
    <property type="match status" value="1"/>
</dbReference>
<dbReference type="PANTHER" id="PTHR43617">
    <property type="entry name" value="L-AMINO ACID N-ACETYLTRANSFERASE"/>
    <property type="match status" value="1"/>
</dbReference>
<evidence type="ECO:0000313" key="3">
    <source>
        <dbReference type="Proteomes" id="UP000254118"/>
    </source>
</evidence>
<dbReference type="AlphaFoldDB" id="A0AA46GZV7"/>
<dbReference type="InterPro" id="IPR050276">
    <property type="entry name" value="MshD_Acetyltransferase"/>
</dbReference>
<comment type="caution">
    <text evidence="2">The sequence shown here is derived from an EMBL/GenBank/DDBJ whole genome shotgun (WGS) entry which is preliminary data.</text>
</comment>
<dbReference type="PROSITE" id="PS51186">
    <property type="entry name" value="GNAT"/>
    <property type="match status" value="1"/>
</dbReference>
<dbReference type="EMBL" id="UFYA01000001">
    <property type="protein sequence ID" value="STD05972.1"/>
    <property type="molecule type" value="Genomic_DNA"/>
</dbReference>
<evidence type="ECO:0000259" key="1">
    <source>
        <dbReference type="PROSITE" id="PS51186"/>
    </source>
</evidence>
<dbReference type="SUPFAM" id="SSF55729">
    <property type="entry name" value="Acyl-CoA N-acyltransferases (Nat)"/>
    <property type="match status" value="1"/>
</dbReference>
<dbReference type="RefSeq" id="WP_115029633.1">
    <property type="nucleotide sequence ID" value="NZ_JAAFNO010000001.1"/>
</dbReference>
<dbReference type="Proteomes" id="UP000254118">
    <property type="component" value="Unassembled WGS sequence"/>
</dbReference>
<dbReference type="InterPro" id="IPR016181">
    <property type="entry name" value="Acyl_CoA_acyltransferase"/>
</dbReference>
<reference evidence="2 3" key="1">
    <citation type="submission" date="2018-06" db="EMBL/GenBank/DDBJ databases">
        <authorList>
            <consortium name="Pathogen Informatics"/>
            <person name="Doyle S."/>
        </authorList>
    </citation>
    <scope>NUCLEOTIDE SEQUENCE [LARGE SCALE GENOMIC DNA]</scope>
    <source>
        <strain evidence="2 3">NCTC7915</strain>
    </source>
</reference>
<gene>
    <name evidence="2" type="ORF">NCTC7915_00522</name>
</gene>
<organism evidence="2 3">
    <name type="scientific">Dermatophilus congolensis</name>
    <dbReference type="NCBI Taxonomy" id="1863"/>
    <lineage>
        <taxon>Bacteria</taxon>
        <taxon>Bacillati</taxon>
        <taxon>Actinomycetota</taxon>
        <taxon>Actinomycetes</taxon>
        <taxon>Micrococcales</taxon>
        <taxon>Dermatophilaceae</taxon>
        <taxon>Dermatophilus</taxon>
    </lineage>
</organism>
<dbReference type="CDD" id="cd04301">
    <property type="entry name" value="NAT_SF"/>
    <property type="match status" value="1"/>
</dbReference>
<dbReference type="InterPro" id="IPR000182">
    <property type="entry name" value="GNAT_dom"/>
</dbReference>
<dbReference type="Gene3D" id="3.40.630.30">
    <property type="match status" value="1"/>
</dbReference>
<protein>
    <submittedName>
        <fullName evidence="2">Acetyltransferase</fullName>
    </submittedName>
</protein>
<name>A0AA46GZV7_9MICO</name>
<accession>A0AA46GZV7</accession>
<sequence length="172" mass="19653">MSQQIVRAHVRDIAKVKPLWKQMVSEYATISGGKWRVLEPHEAWQLRFQEYLAWINDASGLVFIAIDQTPDENGNVEDKAVGYAAIRFVSPDSTFDMGETRGELESLVVLPDYRGRGIASDLLSACRKELMRREISYWTTSTLTDNAATIHLFQKNGFKPFLLRMGQRLEDD</sequence>
<dbReference type="GO" id="GO:0016747">
    <property type="term" value="F:acyltransferase activity, transferring groups other than amino-acyl groups"/>
    <property type="evidence" value="ECO:0007669"/>
    <property type="project" value="InterPro"/>
</dbReference>
<evidence type="ECO:0000313" key="2">
    <source>
        <dbReference type="EMBL" id="STD05972.1"/>
    </source>
</evidence>
<feature type="domain" description="N-acetyltransferase" evidence="1">
    <location>
        <begin position="38"/>
        <end position="172"/>
    </location>
</feature>
<proteinExistence type="predicted"/>